<name>A0A101M3K6_PICGL</name>
<dbReference type="EMBL" id="LKAM01000001">
    <property type="protein sequence ID" value="KUM50431.1"/>
    <property type="molecule type" value="Genomic_DNA"/>
</dbReference>
<protein>
    <submittedName>
        <fullName evidence="1">Uncharacterized protein</fullName>
    </submittedName>
</protein>
<accession>A0A101M3K6</accession>
<sequence length="87" mass="10173">MKRYTGMQYLTLKEPSKAQKQGVFRRQSTLTTISISQHYEPRTGTTTYPKVNRTRPTIRNLFLYQFIYHSIKLGTPNKSTGIGRILY</sequence>
<dbReference type="AlphaFoldDB" id="A0A101M3K6"/>
<reference evidence="1" key="1">
    <citation type="journal article" date="2015" name="Genome Biol. Evol.">
        <title>Organellar Genomes of White Spruce (Picea glauca): Assembly and Annotation.</title>
        <authorList>
            <person name="Jackman S.D."/>
            <person name="Warren R.L."/>
            <person name="Gibb E.A."/>
            <person name="Vandervalk B.P."/>
            <person name="Mohamadi H."/>
            <person name="Chu J."/>
            <person name="Raymond A."/>
            <person name="Pleasance S."/>
            <person name="Coope R."/>
            <person name="Wildung M.R."/>
            <person name="Ritland C.E."/>
            <person name="Bousquet J."/>
            <person name="Jones S.J."/>
            <person name="Bohlmann J."/>
            <person name="Birol I."/>
        </authorList>
    </citation>
    <scope>NUCLEOTIDE SEQUENCE [LARGE SCALE GENOMIC DNA]</scope>
    <source>
        <tissue evidence="1">Flushing bud</tissue>
    </source>
</reference>
<proteinExistence type="predicted"/>
<keyword evidence="1" id="KW-0496">Mitochondrion</keyword>
<gene>
    <name evidence="1" type="ORF">ABT39_MTgene274</name>
</gene>
<organism evidence="1">
    <name type="scientific">Picea glauca</name>
    <name type="common">White spruce</name>
    <name type="synonym">Pinus glauca</name>
    <dbReference type="NCBI Taxonomy" id="3330"/>
    <lineage>
        <taxon>Eukaryota</taxon>
        <taxon>Viridiplantae</taxon>
        <taxon>Streptophyta</taxon>
        <taxon>Embryophyta</taxon>
        <taxon>Tracheophyta</taxon>
        <taxon>Spermatophyta</taxon>
        <taxon>Pinopsida</taxon>
        <taxon>Pinidae</taxon>
        <taxon>Conifers I</taxon>
        <taxon>Pinales</taxon>
        <taxon>Pinaceae</taxon>
        <taxon>Picea</taxon>
    </lineage>
</organism>
<evidence type="ECO:0000313" key="1">
    <source>
        <dbReference type="EMBL" id="KUM50431.1"/>
    </source>
</evidence>
<comment type="caution">
    <text evidence="1">The sequence shown here is derived from an EMBL/GenBank/DDBJ whole genome shotgun (WGS) entry which is preliminary data.</text>
</comment>
<geneLocation type="mitochondrion" evidence="1"/>